<dbReference type="PANTHER" id="PTHR46539:SF1">
    <property type="entry name" value="E3 UBIQUITIN-PROTEIN LIGASE ATL42"/>
    <property type="match status" value="1"/>
</dbReference>
<comment type="caution">
    <text evidence="15">The sequence shown here is derived from an EMBL/GenBank/DDBJ whole genome shotgun (WGS) entry which is preliminary data.</text>
</comment>
<evidence type="ECO:0000256" key="1">
    <source>
        <dbReference type="ARBA" id="ARBA00000900"/>
    </source>
</evidence>
<dbReference type="EC" id="2.3.2.27" evidence="3"/>
<feature type="region of interest" description="Disordered" evidence="12">
    <location>
        <begin position="354"/>
        <end position="380"/>
    </location>
</feature>
<dbReference type="PANTHER" id="PTHR46539">
    <property type="entry name" value="E3 UBIQUITIN-PROTEIN LIGASE ATL42"/>
    <property type="match status" value="1"/>
</dbReference>
<dbReference type="CDD" id="cd16461">
    <property type="entry name" value="RING-H2_EL5-like"/>
    <property type="match status" value="2"/>
</dbReference>
<keyword evidence="9 13" id="KW-0472">Membrane</keyword>
<evidence type="ECO:0000256" key="13">
    <source>
        <dbReference type="SAM" id="Phobius"/>
    </source>
</evidence>
<evidence type="ECO:0000256" key="12">
    <source>
        <dbReference type="SAM" id="MobiDB-lite"/>
    </source>
</evidence>
<keyword evidence="6 11" id="KW-0863">Zinc-finger</keyword>
<proteinExistence type="inferred from homology"/>
<evidence type="ECO:0000256" key="3">
    <source>
        <dbReference type="ARBA" id="ARBA00012483"/>
    </source>
</evidence>
<evidence type="ECO:0000256" key="5">
    <source>
        <dbReference type="ARBA" id="ARBA00022723"/>
    </source>
</evidence>
<evidence type="ECO:0000259" key="14">
    <source>
        <dbReference type="PROSITE" id="PS50089"/>
    </source>
</evidence>
<dbReference type="Proteomes" id="UP000824890">
    <property type="component" value="Unassembled WGS sequence"/>
</dbReference>
<keyword evidence="8 13" id="KW-1133">Transmembrane helix</keyword>
<dbReference type="EMBL" id="JAGKQM010000014">
    <property type="protein sequence ID" value="KAH0887299.1"/>
    <property type="molecule type" value="Genomic_DNA"/>
</dbReference>
<feature type="compositionally biased region" description="Basic and acidic residues" evidence="12">
    <location>
        <begin position="190"/>
        <end position="209"/>
    </location>
</feature>
<keyword evidence="5" id="KW-0479">Metal-binding</keyword>
<dbReference type="Gene3D" id="3.30.40.10">
    <property type="entry name" value="Zinc/RING finger domain, C3HC4 (zinc finger)"/>
    <property type="match status" value="2"/>
</dbReference>
<comment type="similarity">
    <text evidence="10">Belongs to the RING-type zinc finger family. ATL subfamily.</text>
</comment>
<organism evidence="15 16">
    <name type="scientific">Brassica napus</name>
    <name type="common">Rape</name>
    <dbReference type="NCBI Taxonomy" id="3708"/>
    <lineage>
        <taxon>Eukaryota</taxon>
        <taxon>Viridiplantae</taxon>
        <taxon>Streptophyta</taxon>
        <taxon>Embryophyta</taxon>
        <taxon>Tracheophyta</taxon>
        <taxon>Spermatophyta</taxon>
        <taxon>Magnoliopsida</taxon>
        <taxon>eudicotyledons</taxon>
        <taxon>Gunneridae</taxon>
        <taxon>Pentapetalae</taxon>
        <taxon>rosids</taxon>
        <taxon>malvids</taxon>
        <taxon>Brassicales</taxon>
        <taxon>Brassicaceae</taxon>
        <taxon>Brassiceae</taxon>
        <taxon>Brassica</taxon>
    </lineage>
</organism>
<dbReference type="Pfam" id="PF13639">
    <property type="entry name" value="zf-RING_2"/>
    <property type="match status" value="2"/>
</dbReference>
<gene>
    <name evidence="15" type="ORF">HID58_063395</name>
</gene>
<evidence type="ECO:0000256" key="7">
    <source>
        <dbReference type="ARBA" id="ARBA00022833"/>
    </source>
</evidence>
<feature type="transmembrane region" description="Helical" evidence="13">
    <location>
        <begin position="39"/>
        <end position="60"/>
    </location>
</feature>
<keyword evidence="7" id="KW-0862">Zinc</keyword>
<reference evidence="15 16" key="1">
    <citation type="submission" date="2021-05" db="EMBL/GenBank/DDBJ databases">
        <title>Genome Assembly of Synthetic Allotetraploid Brassica napus Reveals Homoeologous Exchanges between Subgenomes.</title>
        <authorList>
            <person name="Davis J.T."/>
        </authorList>
    </citation>
    <scope>NUCLEOTIDE SEQUENCE [LARGE SCALE GENOMIC DNA]</scope>
    <source>
        <strain evidence="16">cv. Da-Ae</strain>
        <tissue evidence="15">Seedling</tissue>
    </source>
</reference>
<feature type="domain" description="RING-type" evidence="14">
    <location>
        <begin position="113"/>
        <end position="155"/>
    </location>
</feature>
<comment type="subcellular location">
    <subcellularLocation>
        <location evidence="2">Membrane</location>
    </subcellularLocation>
</comment>
<dbReference type="SMART" id="SM00184">
    <property type="entry name" value="RING"/>
    <property type="match status" value="2"/>
</dbReference>
<feature type="non-terminal residue" evidence="15">
    <location>
        <position position="1"/>
    </location>
</feature>
<accession>A0ABQ8A473</accession>
<dbReference type="PROSITE" id="PS50089">
    <property type="entry name" value="ZF_RING_2"/>
    <property type="match status" value="2"/>
</dbReference>
<dbReference type="InterPro" id="IPR001841">
    <property type="entry name" value="Znf_RING"/>
</dbReference>
<feature type="region of interest" description="Disordered" evidence="12">
    <location>
        <begin position="164"/>
        <end position="213"/>
    </location>
</feature>
<evidence type="ECO:0000256" key="9">
    <source>
        <dbReference type="ARBA" id="ARBA00023136"/>
    </source>
</evidence>
<evidence type="ECO:0000256" key="4">
    <source>
        <dbReference type="ARBA" id="ARBA00022692"/>
    </source>
</evidence>
<evidence type="ECO:0000256" key="10">
    <source>
        <dbReference type="ARBA" id="ARBA00024209"/>
    </source>
</evidence>
<keyword evidence="4 13" id="KW-0812">Transmembrane</keyword>
<evidence type="ECO:0000256" key="2">
    <source>
        <dbReference type="ARBA" id="ARBA00004370"/>
    </source>
</evidence>
<name>A0ABQ8A473_BRANA</name>
<evidence type="ECO:0000256" key="8">
    <source>
        <dbReference type="ARBA" id="ARBA00022989"/>
    </source>
</evidence>
<evidence type="ECO:0000313" key="15">
    <source>
        <dbReference type="EMBL" id="KAH0887299.1"/>
    </source>
</evidence>
<feature type="transmembrane region" description="Helical" evidence="13">
    <location>
        <begin position="223"/>
        <end position="245"/>
    </location>
</feature>
<dbReference type="InterPro" id="IPR013083">
    <property type="entry name" value="Znf_RING/FYVE/PHD"/>
</dbReference>
<evidence type="ECO:0000256" key="11">
    <source>
        <dbReference type="PROSITE-ProRule" id="PRU00175"/>
    </source>
</evidence>
<sequence>ISSTFSLLVIIMSSDNRDDDHFDRSFWQNSTSYDGTSKILLLTIVTFSIIILIVFVYHLYARFILHRRRSTFQGLSFSVVSQPPIRGLDTLVIASLPTFVVGVNGGDVSATECPVCLSLLEEKDTARMLPNCKHVFHVTCVDTWLTTCSTCPVCRTEVEPSQRLVPEPREGPAGGGASPLDLTAASSSDNKTRVDQDHHTWPNGQDHHSFWPNPSHYDPTSKIMLAAVISSSAVILIIITLHLYARFILRRRREASSFRGLPVVLRHPLQTPKRGLDSTVIASLPTFTVGARSDVAAATECAVCLSVFEEQDTARELPNCRHVFHVDCIDTWLTTCSTCPVCRNEVQPRLRLVPEPREGPVGDVASGSPPTAPSSLEEVRLNSSSVSRLDSFRRILTRERSSNSISHSCAGQEHVVELERH</sequence>
<evidence type="ECO:0000313" key="16">
    <source>
        <dbReference type="Proteomes" id="UP000824890"/>
    </source>
</evidence>
<evidence type="ECO:0000256" key="6">
    <source>
        <dbReference type="ARBA" id="ARBA00022771"/>
    </source>
</evidence>
<keyword evidence="16" id="KW-1185">Reference proteome</keyword>
<protein>
    <recommendedName>
        <fullName evidence="3">RING-type E3 ubiquitin transferase</fullName>
        <ecNumber evidence="3">2.3.2.27</ecNumber>
    </recommendedName>
</protein>
<dbReference type="SUPFAM" id="SSF57850">
    <property type="entry name" value="RING/U-box"/>
    <property type="match status" value="2"/>
</dbReference>
<feature type="domain" description="RING-type" evidence="14">
    <location>
        <begin position="301"/>
        <end position="343"/>
    </location>
</feature>
<comment type="catalytic activity">
    <reaction evidence="1">
        <text>S-ubiquitinyl-[E2 ubiquitin-conjugating enzyme]-L-cysteine + [acceptor protein]-L-lysine = [E2 ubiquitin-conjugating enzyme]-L-cysteine + N(6)-ubiquitinyl-[acceptor protein]-L-lysine.</text>
        <dbReference type="EC" id="2.3.2.27"/>
    </reaction>
</comment>